<feature type="transmembrane region" description="Helical" evidence="1">
    <location>
        <begin position="20"/>
        <end position="39"/>
    </location>
</feature>
<name>A0ABS4TCD2_9PSEU</name>
<comment type="caution">
    <text evidence="2">The sequence shown here is derived from an EMBL/GenBank/DDBJ whole genome shotgun (WGS) entry which is preliminary data.</text>
</comment>
<dbReference type="Proteomes" id="UP001519332">
    <property type="component" value="Unassembled WGS sequence"/>
</dbReference>
<evidence type="ECO:0000313" key="2">
    <source>
        <dbReference type="EMBL" id="MBP2321996.1"/>
    </source>
</evidence>
<sequence>MQASVRSSRERQPVLANRRVRLFSTVFSLIPSVPAICGVRRL</sequence>
<evidence type="ECO:0000256" key="1">
    <source>
        <dbReference type="SAM" id="Phobius"/>
    </source>
</evidence>
<protein>
    <submittedName>
        <fullName evidence="2">Uncharacterized protein</fullName>
    </submittedName>
</protein>
<proteinExistence type="predicted"/>
<keyword evidence="1" id="KW-0812">Transmembrane</keyword>
<gene>
    <name evidence="2" type="ORF">JOF56_002381</name>
</gene>
<dbReference type="EMBL" id="JAGINW010000001">
    <property type="protein sequence ID" value="MBP2321996.1"/>
    <property type="molecule type" value="Genomic_DNA"/>
</dbReference>
<organism evidence="2 3">
    <name type="scientific">Kibdelosporangium banguiense</name>
    <dbReference type="NCBI Taxonomy" id="1365924"/>
    <lineage>
        <taxon>Bacteria</taxon>
        <taxon>Bacillati</taxon>
        <taxon>Actinomycetota</taxon>
        <taxon>Actinomycetes</taxon>
        <taxon>Pseudonocardiales</taxon>
        <taxon>Pseudonocardiaceae</taxon>
        <taxon>Kibdelosporangium</taxon>
    </lineage>
</organism>
<keyword evidence="1" id="KW-1133">Transmembrane helix</keyword>
<accession>A0ABS4TCD2</accession>
<reference evidence="2 3" key="1">
    <citation type="submission" date="2021-03" db="EMBL/GenBank/DDBJ databases">
        <title>Sequencing the genomes of 1000 actinobacteria strains.</title>
        <authorList>
            <person name="Klenk H.-P."/>
        </authorList>
    </citation>
    <scope>NUCLEOTIDE SEQUENCE [LARGE SCALE GENOMIC DNA]</scope>
    <source>
        <strain evidence="2 3">DSM 46670</strain>
    </source>
</reference>
<keyword evidence="3" id="KW-1185">Reference proteome</keyword>
<keyword evidence="1" id="KW-0472">Membrane</keyword>
<evidence type="ECO:0000313" key="3">
    <source>
        <dbReference type="Proteomes" id="UP001519332"/>
    </source>
</evidence>